<dbReference type="InterPro" id="IPR026960">
    <property type="entry name" value="RVT-Znf"/>
</dbReference>
<name>A0A9Q0GYN8_9MAGN</name>
<protein>
    <recommendedName>
        <fullName evidence="1">Reverse transcriptase zinc-binding domain-containing protein</fullName>
    </recommendedName>
</protein>
<comment type="caution">
    <text evidence="2">The sequence shown here is derived from an EMBL/GenBank/DDBJ whole genome shotgun (WGS) entry which is preliminary data.</text>
</comment>
<proteinExistence type="predicted"/>
<dbReference type="OrthoDB" id="1938822at2759"/>
<evidence type="ECO:0000313" key="3">
    <source>
        <dbReference type="Proteomes" id="UP001141806"/>
    </source>
</evidence>
<evidence type="ECO:0000259" key="1">
    <source>
        <dbReference type="Pfam" id="PF13966"/>
    </source>
</evidence>
<dbReference type="AlphaFoldDB" id="A0A9Q0GYN8"/>
<feature type="domain" description="Reverse transcriptase zinc-binding" evidence="1">
    <location>
        <begin position="40"/>
        <end position="139"/>
    </location>
</feature>
<evidence type="ECO:0000313" key="2">
    <source>
        <dbReference type="EMBL" id="KAJ4954024.1"/>
    </source>
</evidence>
<organism evidence="2 3">
    <name type="scientific">Protea cynaroides</name>
    <dbReference type="NCBI Taxonomy" id="273540"/>
    <lineage>
        <taxon>Eukaryota</taxon>
        <taxon>Viridiplantae</taxon>
        <taxon>Streptophyta</taxon>
        <taxon>Embryophyta</taxon>
        <taxon>Tracheophyta</taxon>
        <taxon>Spermatophyta</taxon>
        <taxon>Magnoliopsida</taxon>
        <taxon>Proteales</taxon>
        <taxon>Proteaceae</taxon>
        <taxon>Protea</taxon>
    </lineage>
</organism>
<sequence>MEILEHIFPPKVIKDILAIPIRICPSDDKLVWNANKFGRFSIKSAYHLISNYFDENDRAKASSSRIGSWAKLPKTAWKRIWSSFTLPKIKHFLWKACAHGIASRQDLAFRQILVDGGCRKCGNTVESVEHISLVCPLCKGNMVWVLPWFKSS</sequence>
<accession>A0A9Q0GYN8</accession>
<dbReference type="Proteomes" id="UP001141806">
    <property type="component" value="Unassembled WGS sequence"/>
</dbReference>
<reference evidence="2" key="1">
    <citation type="journal article" date="2023" name="Plant J.">
        <title>The genome of the king protea, Protea cynaroides.</title>
        <authorList>
            <person name="Chang J."/>
            <person name="Duong T.A."/>
            <person name="Schoeman C."/>
            <person name="Ma X."/>
            <person name="Roodt D."/>
            <person name="Barker N."/>
            <person name="Li Z."/>
            <person name="Van de Peer Y."/>
            <person name="Mizrachi E."/>
        </authorList>
    </citation>
    <scope>NUCLEOTIDE SEQUENCE</scope>
    <source>
        <tissue evidence="2">Young leaves</tissue>
    </source>
</reference>
<keyword evidence="3" id="KW-1185">Reference proteome</keyword>
<dbReference type="Pfam" id="PF13966">
    <property type="entry name" value="zf-RVT"/>
    <property type="match status" value="1"/>
</dbReference>
<gene>
    <name evidence="2" type="ORF">NE237_030856</name>
</gene>
<dbReference type="EMBL" id="JAMYWD010000012">
    <property type="protein sequence ID" value="KAJ4954024.1"/>
    <property type="molecule type" value="Genomic_DNA"/>
</dbReference>